<dbReference type="GO" id="GO:0016655">
    <property type="term" value="F:oxidoreductase activity, acting on NAD(P)H, quinone or similar compound as acceptor"/>
    <property type="evidence" value="ECO:0007669"/>
    <property type="project" value="UniProtKB-UniRule"/>
</dbReference>
<reference evidence="12 13" key="1">
    <citation type="submission" date="2021-12" db="EMBL/GenBank/DDBJ databases">
        <title>Genome sequencing of bacteria with rrn-lacking chromosome and rrn-plasmid.</title>
        <authorList>
            <person name="Anda M."/>
            <person name="Iwasaki W."/>
        </authorList>
    </citation>
    <scope>NUCLEOTIDE SEQUENCE [LARGE SCALE GENOMIC DNA]</scope>
    <source>
        <strain evidence="12 13">NBRC 15940</strain>
    </source>
</reference>
<dbReference type="GO" id="GO:0006814">
    <property type="term" value="P:sodium ion transport"/>
    <property type="evidence" value="ECO:0007669"/>
    <property type="project" value="UniProtKB-UniRule"/>
</dbReference>
<evidence type="ECO:0000313" key="13">
    <source>
        <dbReference type="Proteomes" id="UP001310022"/>
    </source>
</evidence>
<dbReference type="Pfam" id="PF05896">
    <property type="entry name" value="NQRA_N"/>
    <property type="match status" value="1"/>
</dbReference>
<comment type="caution">
    <text evidence="12">The sequence shown here is derived from an EMBL/GenBank/DDBJ whole genome shotgun (WGS) entry which is preliminary data.</text>
</comment>
<dbReference type="Proteomes" id="UP001310022">
    <property type="component" value="Unassembled WGS sequence"/>
</dbReference>
<organism evidence="12 13">
    <name type="scientific">Persicobacter diffluens</name>
    <dbReference type="NCBI Taxonomy" id="981"/>
    <lineage>
        <taxon>Bacteria</taxon>
        <taxon>Pseudomonadati</taxon>
        <taxon>Bacteroidota</taxon>
        <taxon>Cytophagia</taxon>
        <taxon>Cytophagales</taxon>
        <taxon>Persicobacteraceae</taxon>
        <taxon>Persicobacter</taxon>
    </lineage>
</organism>
<dbReference type="InterPro" id="IPR056148">
    <property type="entry name" value="NQRA_2nd"/>
</dbReference>
<dbReference type="HAMAP" id="MF_00425">
    <property type="entry name" value="NqrA"/>
    <property type="match status" value="1"/>
</dbReference>
<dbReference type="Pfam" id="PF11973">
    <property type="entry name" value="NQRA_SLBB"/>
    <property type="match status" value="1"/>
</dbReference>
<accession>A0AAN4VW61</accession>
<proteinExistence type="inferred from homology"/>
<name>A0AAN4VW61_9BACT</name>
<evidence type="ECO:0000259" key="10">
    <source>
        <dbReference type="Pfam" id="PF11973"/>
    </source>
</evidence>
<dbReference type="Pfam" id="PF24836">
    <property type="entry name" value="NQRA_2nd"/>
    <property type="match status" value="1"/>
</dbReference>
<evidence type="ECO:0000256" key="7">
    <source>
        <dbReference type="ARBA" id="ARBA00023201"/>
    </source>
</evidence>
<dbReference type="NCBIfam" id="TIGR01936">
    <property type="entry name" value="nqrA"/>
    <property type="match status" value="1"/>
</dbReference>
<dbReference type="EC" id="7.2.1.1" evidence="8"/>
<evidence type="ECO:0000256" key="4">
    <source>
        <dbReference type="ARBA" id="ARBA00023053"/>
    </source>
</evidence>
<dbReference type="PANTHER" id="PTHR37839:SF1">
    <property type="entry name" value="NA(+)-TRANSLOCATING NADH-QUINONE REDUCTASE SUBUNIT A"/>
    <property type="match status" value="1"/>
</dbReference>
<keyword evidence="4 8" id="KW-0915">Sodium</keyword>
<gene>
    <name evidence="8 12" type="primary">nqrA</name>
    <name evidence="12" type="ORF">PEDI_04620</name>
</gene>
<comment type="catalytic activity">
    <reaction evidence="8">
        <text>a ubiquinone + n Na(+)(in) + NADH + H(+) = a ubiquinol + n Na(+)(out) + NAD(+)</text>
        <dbReference type="Rhea" id="RHEA:47748"/>
        <dbReference type="Rhea" id="RHEA-COMP:9565"/>
        <dbReference type="Rhea" id="RHEA-COMP:9566"/>
        <dbReference type="ChEBI" id="CHEBI:15378"/>
        <dbReference type="ChEBI" id="CHEBI:16389"/>
        <dbReference type="ChEBI" id="CHEBI:17976"/>
        <dbReference type="ChEBI" id="CHEBI:29101"/>
        <dbReference type="ChEBI" id="CHEBI:57540"/>
        <dbReference type="ChEBI" id="CHEBI:57945"/>
        <dbReference type="EC" id="7.2.1.1"/>
    </reaction>
</comment>
<feature type="domain" description="NqrA N-terminal barrel-sandwich hybrid" evidence="9">
    <location>
        <begin position="6"/>
        <end position="98"/>
    </location>
</feature>
<dbReference type="AlphaFoldDB" id="A0AAN4VW61"/>
<keyword evidence="3 8" id="KW-0520">NAD</keyword>
<evidence type="ECO:0000256" key="6">
    <source>
        <dbReference type="ARBA" id="ARBA00023075"/>
    </source>
</evidence>
<keyword evidence="6 8" id="KW-0830">Ubiquinone</keyword>
<comment type="subunit">
    <text evidence="8">Composed of six subunits; NqrA, NqrB, NqrC, NqrD, NqrE and NqrF.</text>
</comment>
<keyword evidence="13" id="KW-1185">Reference proteome</keyword>
<comment type="function">
    <text evidence="8">NQR complex catalyzes the reduction of ubiquinone-1 to ubiquinol by two successive reactions, coupled with the transport of Na(+) ions from the cytoplasm to the periplasm. NqrA to NqrE are probably involved in the second step, the conversion of ubisemiquinone to ubiquinol.</text>
</comment>
<sequence>MSNTKKVKKGFDIKLVGQADKQISSFAESNVFALKPSDFIGIQRPKLMVKVGDTVKAGSPMLFDKMTPDVLYTSPVSGEVVEIVRGAKRRLLEIRVLADKELEFESFTQYSSADLQKVSREEAVAQMCKAGVWPHIIQRPYGVVANPQDTPKAIFISAFDSHPLAPDYEFAFQGEEAYLQAGIDVLAKFTDRVHLGLNGAVSNSIFAGLQNCEQTAFTGKHPVGNVGVQIHEISPINKGDLYWTVSATGLAAIGKLFLTGKYDASRVIAITGSEVKKPAYAKVLAGTCIKPLVEGNVNEGHLRYISGNVLTGEKIAQDGFLGFYHNQFTVIPEGDGEQEFLGWITPQSNRVSFHKAFGLLSFLNPNKEFRLDTNTRGEKRRFVVSGAFEEVMPMNILPTHLMKAIIAEDFDNMEALGIYELVEEDVALCEFIDVSKNDIQAILRKGLDLLQYS</sequence>
<evidence type="ECO:0000256" key="1">
    <source>
        <dbReference type="ARBA" id="ARBA00022448"/>
    </source>
</evidence>
<evidence type="ECO:0000256" key="5">
    <source>
        <dbReference type="ARBA" id="ARBA00023065"/>
    </source>
</evidence>
<evidence type="ECO:0000313" key="12">
    <source>
        <dbReference type="EMBL" id="GJM59910.1"/>
    </source>
</evidence>
<comment type="similarity">
    <text evidence="8">Belongs to the NqrA family.</text>
</comment>
<keyword evidence="2 8" id="KW-1278">Translocase</keyword>
<evidence type="ECO:0000256" key="8">
    <source>
        <dbReference type="HAMAP-Rule" id="MF_00425"/>
    </source>
</evidence>
<evidence type="ECO:0000259" key="11">
    <source>
        <dbReference type="Pfam" id="PF24836"/>
    </source>
</evidence>
<evidence type="ECO:0000259" key="9">
    <source>
        <dbReference type="Pfam" id="PF05896"/>
    </source>
</evidence>
<keyword evidence="1 8" id="KW-0813">Transport</keyword>
<evidence type="ECO:0000256" key="2">
    <source>
        <dbReference type="ARBA" id="ARBA00022967"/>
    </source>
</evidence>
<keyword evidence="5 8" id="KW-0406">Ion transport</keyword>
<protein>
    <recommendedName>
        <fullName evidence="8">Na(+)-translocating NADH-quinone reductase subunit A</fullName>
        <shortName evidence="8">Na(+)-NQR subunit A</shortName>
        <shortName evidence="8">Na(+)-translocating NQR subunit A</shortName>
        <ecNumber evidence="8">7.2.1.1</ecNumber>
    </recommendedName>
    <alternativeName>
        <fullName evidence="8">NQR complex subunit A</fullName>
    </alternativeName>
    <alternativeName>
        <fullName evidence="8">NQR-1 subunit A</fullName>
    </alternativeName>
</protein>
<dbReference type="RefSeq" id="WP_338235817.1">
    <property type="nucleotide sequence ID" value="NZ_BQKE01000001.1"/>
</dbReference>
<dbReference type="EMBL" id="BQKE01000001">
    <property type="protein sequence ID" value="GJM59910.1"/>
    <property type="molecule type" value="Genomic_DNA"/>
</dbReference>
<feature type="domain" description="NqrA second alpha/beta" evidence="11">
    <location>
        <begin position="119"/>
        <end position="261"/>
    </location>
</feature>
<dbReference type="PANTHER" id="PTHR37839">
    <property type="entry name" value="NA(+)-TRANSLOCATING NADH-QUINONE REDUCTASE SUBUNIT A"/>
    <property type="match status" value="1"/>
</dbReference>
<dbReference type="NCBIfam" id="NF003761">
    <property type="entry name" value="PRK05352.1-4"/>
    <property type="match status" value="1"/>
</dbReference>
<feature type="domain" description="Na(+)-translocating NADH-quinone reductase subunit A C-terminal" evidence="10">
    <location>
        <begin position="267"/>
        <end position="315"/>
    </location>
</feature>
<keyword evidence="7 8" id="KW-0739">Sodium transport</keyword>
<dbReference type="InterPro" id="IPR056147">
    <property type="entry name" value="NQRA_N"/>
</dbReference>
<dbReference type="InterPro" id="IPR008703">
    <property type="entry name" value="NqrA"/>
</dbReference>
<evidence type="ECO:0000256" key="3">
    <source>
        <dbReference type="ARBA" id="ARBA00023027"/>
    </source>
</evidence>
<dbReference type="InterPro" id="IPR022615">
    <property type="entry name" value="NqrA_C_domain"/>
</dbReference>